<dbReference type="NCBIfam" id="TIGR00885">
    <property type="entry name" value="fucP"/>
    <property type="match status" value="1"/>
</dbReference>
<evidence type="ECO:0000256" key="1">
    <source>
        <dbReference type="ARBA" id="ARBA00003321"/>
    </source>
</evidence>
<dbReference type="InterPro" id="IPR011701">
    <property type="entry name" value="MFS"/>
</dbReference>
<dbReference type="InterPro" id="IPR050375">
    <property type="entry name" value="MFS_TsgA-like"/>
</dbReference>
<feature type="domain" description="Major facilitator superfamily (MFS) profile" evidence="12">
    <location>
        <begin position="28"/>
        <end position="433"/>
    </location>
</feature>
<evidence type="ECO:0000259" key="12">
    <source>
        <dbReference type="PROSITE" id="PS50850"/>
    </source>
</evidence>
<evidence type="ECO:0000256" key="3">
    <source>
        <dbReference type="ARBA" id="ARBA00009120"/>
    </source>
</evidence>
<dbReference type="PANTHER" id="PTHR43702:SF3">
    <property type="entry name" value="PROTEIN TSGA"/>
    <property type="match status" value="1"/>
</dbReference>
<evidence type="ECO:0000256" key="4">
    <source>
        <dbReference type="ARBA" id="ARBA00022448"/>
    </source>
</evidence>
<evidence type="ECO:0000313" key="13">
    <source>
        <dbReference type="EMBL" id="AND69710.1"/>
    </source>
</evidence>
<keyword evidence="4" id="KW-0813">Transport</keyword>
<dbReference type="SUPFAM" id="SSF103473">
    <property type="entry name" value="MFS general substrate transporter"/>
    <property type="match status" value="1"/>
</dbReference>
<keyword evidence="10 11" id="KW-0472">Membrane</keyword>
<sequence>MALASPMSSPRTPSSPSGSGRYTDYPMAMMVLTVIFFMWGFLTCLNDILIPHLKSIFQLSYAQVMLVQFTFFGAYFLMALPAGKLVAGLGYKKGIVAGLAIAGVGALGFWPAAGLHSYPAFLGALFVLATGITVLQVAANPYVALLGPEKTSSSRLTLAQALNSFGTFLAPWFGGMLILSSVVKSPTELAAMAPADQLAYQAQQAHAVQGPYVGLAVVLFLLALFVWAFRLPALTEATDKGDHDRHSFAEVLRHPHVLFGVIAIFCYVGAEVSLGSFMVNYLSMPDIGHMSEQEAAKYVSYYWGGAMIGRFIGSGLMATMSPRKLLAAFASVNMLLVLTTMMSHGNVAMYSVIAVGLFNSIMFPTIFALGIERLGPMTSKASSLLIMAIVGGAIVPWVQGVLADRFGLQHAFILPLLCYAYIVFYGVSGSRVRDDAPMAPHA</sequence>
<protein>
    <submittedName>
        <fullName evidence="13">MFS transporter</fullName>
    </submittedName>
</protein>
<feature type="transmembrane region" description="Helical" evidence="11">
    <location>
        <begin position="156"/>
        <end position="179"/>
    </location>
</feature>
<feature type="transmembrane region" description="Helical" evidence="11">
    <location>
        <begin position="212"/>
        <end position="235"/>
    </location>
</feature>
<dbReference type="STRING" id="445710.ATSB10_22560"/>
<dbReference type="NCBIfam" id="TIGR01272">
    <property type="entry name" value="gluP"/>
    <property type="match status" value="1"/>
</dbReference>
<reference evidence="13 14" key="1">
    <citation type="submission" date="2016-02" db="EMBL/GenBank/DDBJ databases">
        <title>Complete genome sequencing and analysis of ATSB10, Dyella thiooxydans isolated from rhizosphere soil of sunflower (Helianthus annuus L.).</title>
        <authorList>
            <person name="Lee Y."/>
            <person name="Hwangbo K."/>
            <person name="Chung H."/>
            <person name="Yoo J."/>
            <person name="Kim K.Y."/>
            <person name="Sa T.M."/>
            <person name="Um Y."/>
            <person name="Madhaiyan M."/>
        </authorList>
    </citation>
    <scope>NUCLEOTIDE SEQUENCE [LARGE SCALE GENOMIC DNA]</scope>
    <source>
        <strain evidence="13 14">ATSB10</strain>
    </source>
</reference>
<feature type="transmembrane region" description="Helical" evidence="11">
    <location>
        <begin position="348"/>
        <end position="371"/>
    </location>
</feature>
<organism evidence="13 14">
    <name type="scientific">Dyella thiooxydans</name>
    <dbReference type="NCBI Taxonomy" id="445710"/>
    <lineage>
        <taxon>Bacteria</taxon>
        <taxon>Pseudomonadati</taxon>
        <taxon>Pseudomonadota</taxon>
        <taxon>Gammaproteobacteria</taxon>
        <taxon>Lysobacterales</taxon>
        <taxon>Rhodanobacteraceae</taxon>
        <taxon>Dyella</taxon>
    </lineage>
</organism>
<evidence type="ECO:0000256" key="7">
    <source>
        <dbReference type="ARBA" id="ARBA00022597"/>
    </source>
</evidence>
<dbReference type="InterPro" id="IPR036259">
    <property type="entry name" value="MFS_trans_sf"/>
</dbReference>
<feature type="transmembrane region" description="Helical" evidence="11">
    <location>
        <begin position="256"/>
        <end position="279"/>
    </location>
</feature>
<dbReference type="AlphaFoldDB" id="A0A160N1U1"/>
<dbReference type="GO" id="GO:0005354">
    <property type="term" value="F:galactose transmembrane transporter activity"/>
    <property type="evidence" value="ECO:0007669"/>
    <property type="project" value="InterPro"/>
</dbReference>
<keyword evidence="8 11" id="KW-0812">Transmembrane</keyword>
<accession>A0A160N1U1</accession>
<dbReference type="GO" id="GO:0055056">
    <property type="term" value="F:D-glucose transmembrane transporter activity"/>
    <property type="evidence" value="ECO:0007669"/>
    <property type="project" value="InterPro"/>
</dbReference>
<feature type="transmembrane region" description="Helical" evidence="11">
    <location>
        <begin position="383"/>
        <end position="402"/>
    </location>
</feature>
<proteinExistence type="inferred from homology"/>
<feature type="transmembrane region" description="Helical" evidence="11">
    <location>
        <begin position="325"/>
        <end position="342"/>
    </location>
</feature>
<dbReference type="PATRIC" id="fig|445710.3.peg.2251"/>
<dbReference type="Proteomes" id="UP000077255">
    <property type="component" value="Chromosome"/>
</dbReference>
<feature type="transmembrane region" description="Helical" evidence="11">
    <location>
        <begin position="27"/>
        <end position="49"/>
    </location>
</feature>
<feature type="transmembrane region" description="Helical" evidence="11">
    <location>
        <begin position="94"/>
        <end position="113"/>
    </location>
</feature>
<comment type="subcellular location">
    <subcellularLocation>
        <location evidence="2">Cell inner membrane</location>
        <topology evidence="2">Multi-pass membrane protein</topology>
    </subcellularLocation>
</comment>
<name>A0A160N1U1_9GAMM</name>
<dbReference type="OrthoDB" id="9795150at2"/>
<evidence type="ECO:0000313" key="14">
    <source>
        <dbReference type="Proteomes" id="UP000077255"/>
    </source>
</evidence>
<feature type="transmembrane region" description="Helical" evidence="11">
    <location>
        <begin position="299"/>
        <end position="318"/>
    </location>
</feature>
<evidence type="ECO:0000256" key="11">
    <source>
        <dbReference type="SAM" id="Phobius"/>
    </source>
</evidence>
<evidence type="ECO:0000256" key="5">
    <source>
        <dbReference type="ARBA" id="ARBA00022475"/>
    </source>
</evidence>
<dbReference type="Gene3D" id="1.20.1250.20">
    <property type="entry name" value="MFS general substrate transporter like domains"/>
    <property type="match status" value="2"/>
</dbReference>
<keyword evidence="5" id="KW-1003">Cell membrane</keyword>
<keyword evidence="14" id="KW-1185">Reference proteome</keyword>
<evidence type="ECO:0000256" key="10">
    <source>
        <dbReference type="ARBA" id="ARBA00023136"/>
    </source>
</evidence>
<dbReference type="GO" id="GO:0015535">
    <property type="term" value="F:fucose:proton symporter activity"/>
    <property type="evidence" value="ECO:0007669"/>
    <property type="project" value="InterPro"/>
</dbReference>
<dbReference type="GO" id="GO:1904659">
    <property type="term" value="P:D-glucose transmembrane transport"/>
    <property type="evidence" value="ECO:0007669"/>
    <property type="project" value="InterPro"/>
</dbReference>
<gene>
    <name evidence="13" type="ORF">ATSB10_22560</name>
</gene>
<dbReference type="PANTHER" id="PTHR43702">
    <property type="entry name" value="L-FUCOSE-PROTON SYMPORTER"/>
    <property type="match status" value="1"/>
</dbReference>
<dbReference type="Pfam" id="PF07690">
    <property type="entry name" value="MFS_1"/>
    <property type="match status" value="1"/>
</dbReference>
<keyword evidence="7" id="KW-0762">Sugar transport</keyword>
<comment type="function">
    <text evidence="1">Intake of glucose and galactose.</text>
</comment>
<dbReference type="CDD" id="cd17394">
    <property type="entry name" value="MFS_FucP_like"/>
    <property type="match status" value="1"/>
</dbReference>
<dbReference type="InterPro" id="IPR005275">
    <property type="entry name" value="Lfuc_symporter_FucP"/>
</dbReference>
<dbReference type="InterPro" id="IPR005964">
    <property type="entry name" value="Glc/Gal_transptr_bac"/>
</dbReference>
<dbReference type="GO" id="GO:0005886">
    <property type="term" value="C:plasma membrane"/>
    <property type="evidence" value="ECO:0007669"/>
    <property type="project" value="UniProtKB-SubCell"/>
</dbReference>
<keyword evidence="6" id="KW-0997">Cell inner membrane</keyword>
<keyword evidence="9 11" id="KW-1133">Transmembrane helix</keyword>
<evidence type="ECO:0000256" key="8">
    <source>
        <dbReference type="ARBA" id="ARBA00022692"/>
    </source>
</evidence>
<comment type="similarity">
    <text evidence="3">Belongs to the major facilitator superfamily. FHS transporter (TC 2.A.1.7) family.</text>
</comment>
<evidence type="ECO:0000256" key="9">
    <source>
        <dbReference type="ARBA" id="ARBA00022989"/>
    </source>
</evidence>
<evidence type="ECO:0000256" key="2">
    <source>
        <dbReference type="ARBA" id="ARBA00004429"/>
    </source>
</evidence>
<dbReference type="KEGG" id="dtx:ATSB10_22560"/>
<feature type="transmembrane region" description="Helical" evidence="11">
    <location>
        <begin position="61"/>
        <end position="82"/>
    </location>
</feature>
<dbReference type="PROSITE" id="PS50850">
    <property type="entry name" value="MFS"/>
    <property type="match status" value="1"/>
</dbReference>
<feature type="transmembrane region" description="Helical" evidence="11">
    <location>
        <begin position="119"/>
        <end position="144"/>
    </location>
</feature>
<evidence type="ECO:0000256" key="6">
    <source>
        <dbReference type="ARBA" id="ARBA00022519"/>
    </source>
</evidence>
<dbReference type="EMBL" id="CP014841">
    <property type="protein sequence ID" value="AND69710.1"/>
    <property type="molecule type" value="Genomic_DNA"/>
</dbReference>
<dbReference type="InterPro" id="IPR020846">
    <property type="entry name" value="MFS_dom"/>
</dbReference>
<feature type="transmembrane region" description="Helical" evidence="11">
    <location>
        <begin position="408"/>
        <end position="428"/>
    </location>
</feature>